<protein>
    <recommendedName>
        <fullName evidence="3">DUF4283 domain-containing protein</fullName>
    </recommendedName>
</protein>
<keyword evidence="2" id="KW-1185">Reference proteome</keyword>
<evidence type="ECO:0000313" key="2">
    <source>
        <dbReference type="Proteomes" id="UP001472677"/>
    </source>
</evidence>
<dbReference type="EMBL" id="JBBPBM010000007">
    <property type="protein sequence ID" value="KAK8575858.1"/>
    <property type="molecule type" value="Genomic_DNA"/>
</dbReference>
<proteinExistence type="predicted"/>
<organism evidence="1 2">
    <name type="scientific">Hibiscus sabdariffa</name>
    <name type="common">roselle</name>
    <dbReference type="NCBI Taxonomy" id="183260"/>
    <lineage>
        <taxon>Eukaryota</taxon>
        <taxon>Viridiplantae</taxon>
        <taxon>Streptophyta</taxon>
        <taxon>Embryophyta</taxon>
        <taxon>Tracheophyta</taxon>
        <taxon>Spermatophyta</taxon>
        <taxon>Magnoliopsida</taxon>
        <taxon>eudicotyledons</taxon>
        <taxon>Gunneridae</taxon>
        <taxon>Pentapetalae</taxon>
        <taxon>rosids</taxon>
        <taxon>malvids</taxon>
        <taxon>Malvales</taxon>
        <taxon>Malvaceae</taxon>
        <taxon>Malvoideae</taxon>
        <taxon>Hibiscus</taxon>
    </lineage>
</organism>
<dbReference type="Proteomes" id="UP001472677">
    <property type="component" value="Unassembled WGS sequence"/>
</dbReference>
<accession>A0ABR2FC07</accession>
<comment type="caution">
    <text evidence="1">The sequence shown here is derived from an EMBL/GenBank/DDBJ whole genome shotgun (WGS) entry which is preliminary data.</text>
</comment>
<gene>
    <name evidence="1" type="ORF">V6N12_063509</name>
</gene>
<evidence type="ECO:0008006" key="3">
    <source>
        <dbReference type="Google" id="ProtNLM"/>
    </source>
</evidence>
<sequence>MTRSRRLLGNKGRSSRAVSRRRRRFGSCNNGISVVILEKEYQWLEQCLVGCIKAMHDADLVQQALQLDGFRVKACRWSGNFVLLSFEEKEQLSIFWEMKSKTLLSLLSSCRTTRTKLT</sequence>
<evidence type="ECO:0000313" key="1">
    <source>
        <dbReference type="EMBL" id="KAK8575858.1"/>
    </source>
</evidence>
<reference evidence="1 2" key="1">
    <citation type="journal article" date="2024" name="G3 (Bethesda)">
        <title>Genome assembly of Hibiscus sabdariffa L. provides insights into metabolisms of medicinal natural products.</title>
        <authorList>
            <person name="Kim T."/>
        </authorList>
    </citation>
    <scope>NUCLEOTIDE SEQUENCE [LARGE SCALE GENOMIC DNA]</scope>
    <source>
        <strain evidence="1">TK-2024</strain>
        <tissue evidence="1">Old leaves</tissue>
    </source>
</reference>
<name>A0ABR2FC07_9ROSI</name>